<gene>
    <name evidence="1" type="ORF">DPEC_G00071110</name>
</gene>
<evidence type="ECO:0000313" key="2">
    <source>
        <dbReference type="Proteomes" id="UP001157502"/>
    </source>
</evidence>
<reference evidence="1" key="1">
    <citation type="submission" date="2021-05" db="EMBL/GenBank/DDBJ databases">
        <authorList>
            <person name="Pan Q."/>
            <person name="Jouanno E."/>
            <person name="Zahm M."/>
            <person name="Klopp C."/>
            <person name="Cabau C."/>
            <person name="Louis A."/>
            <person name="Berthelot C."/>
            <person name="Parey E."/>
            <person name="Roest Crollius H."/>
            <person name="Montfort J."/>
            <person name="Robinson-Rechavi M."/>
            <person name="Bouchez O."/>
            <person name="Lampietro C."/>
            <person name="Lopez Roques C."/>
            <person name="Donnadieu C."/>
            <person name="Postlethwait J."/>
            <person name="Bobe J."/>
            <person name="Dillon D."/>
            <person name="Chandos A."/>
            <person name="von Hippel F."/>
            <person name="Guiguen Y."/>
        </authorList>
    </citation>
    <scope>NUCLEOTIDE SEQUENCE</scope>
    <source>
        <strain evidence="1">YG-Jan2019</strain>
    </source>
</reference>
<comment type="caution">
    <text evidence="1">The sequence shown here is derived from an EMBL/GenBank/DDBJ whole genome shotgun (WGS) entry which is preliminary data.</text>
</comment>
<accession>A0ACC2H2S9</accession>
<sequence>MGAEHGHLLFHCKVRWLSRGSVLQRVWELREEVMAYLKNEDPNLAKHFQDKWWLARFAYLVDIFNKLNPLNKSLQGKGNSILEMEDGIQGFTARLALWQCQLGAGELAMFPVLAAYQENTGVPLRDSVKQNIVEHMSGLQKNFMAYFPDSQGSPNLQWVKYPFQAVPSLELGLSQTELEALVKLQVNNGSKMLFETITLSQFWIALLQQEEFSCLGRKAVDVLIQFGTTYLCESGFSTLAYLKNKYRNRLNPQHDLRIALSQTMPRIHLLVENFNQPHPSH</sequence>
<dbReference type="Proteomes" id="UP001157502">
    <property type="component" value="Chromosome 6"/>
</dbReference>
<dbReference type="EMBL" id="CM055733">
    <property type="protein sequence ID" value="KAJ8010065.1"/>
    <property type="molecule type" value="Genomic_DNA"/>
</dbReference>
<name>A0ACC2H2S9_DALPE</name>
<organism evidence="1 2">
    <name type="scientific">Dallia pectoralis</name>
    <name type="common">Alaska blackfish</name>
    <dbReference type="NCBI Taxonomy" id="75939"/>
    <lineage>
        <taxon>Eukaryota</taxon>
        <taxon>Metazoa</taxon>
        <taxon>Chordata</taxon>
        <taxon>Craniata</taxon>
        <taxon>Vertebrata</taxon>
        <taxon>Euteleostomi</taxon>
        <taxon>Actinopterygii</taxon>
        <taxon>Neopterygii</taxon>
        <taxon>Teleostei</taxon>
        <taxon>Protacanthopterygii</taxon>
        <taxon>Esociformes</taxon>
        <taxon>Umbridae</taxon>
        <taxon>Dallia</taxon>
    </lineage>
</organism>
<evidence type="ECO:0000313" key="1">
    <source>
        <dbReference type="EMBL" id="KAJ8010065.1"/>
    </source>
</evidence>
<protein>
    <submittedName>
        <fullName evidence="1">Uncharacterized protein</fullName>
    </submittedName>
</protein>
<proteinExistence type="predicted"/>
<keyword evidence="2" id="KW-1185">Reference proteome</keyword>